<dbReference type="EMBL" id="MUKV01000008">
    <property type="protein sequence ID" value="OQS41417.1"/>
    <property type="molecule type" value="Genomic_DNA"/>
</dbReference>
<evidence type="ECO:0000256" key="8">
    <source>
        <dbReference type="ARBA" id="ARBA00023136"/>
    </source>
</evidence>
<dbReference type="Gene3D" id="3.55.40.10">
    <property type="entry name" value="minor pseudopilin epsh domain"/>
    <property type="match status" value="1"/>
</dbReference>
<dbReference type="AlphaFoldDB" id="A0A1W0D317"/>
<proteinExistence type="inferred from homology"/>
<keyword evidence="4" id="KW-0488">Methylation</keyword>
<dbReference type="GO" id="GO:0015628">
    <property type="term" value="P:protein secretion by the type II secretion system"/>
    <property type="evidence" value="ECO:0007669"/>
    <property type="project" value="InterPro"/>
</dbReference>
<evidence type="ECO:0000256" key="9">
    <source>
        <dbReference type="ARBA" id="ARBA00025772"/>
    </source>
</evidence>
<name>A0A1W0D317_9NEIS</name>
<dbReference type="GO" id="GO:0015627">
    <property type="term" value="C:type II protein secretion system complex"/>
    <property type="evidence" value="ECO:0007669"/>
    <property type="project" value="InterPro"/>
</dbReference>
<dbReference type="Pfam" id="PF07963">
    <property type="entry name" value="N_methyl"/>
    <property type="match status" value="1"/>
</dbReference>
<organism evidence="13 14">
    <name type="scientific">Chromobacterium haemolyticum</name>
    <dbReference type="NCBI Taxonomy" id="394935"/>
    <lineage>
        <taxon>Bacteria</taxon>
        <taxon>Pseudomonadati</taxon>
        <taxon>Pseudomonadota</taxon>
        <taxon>Betaproteobacteria</taxon>
        <taxon>Neisseriales</taxon>
        <taxon>Chromobacteriaceae</taxon>
        <taxon>Chromobacterium</taxon>
    </lineage>
</organism>
<keyword evidence="8 11" id="KW-0472">Membrane</keyword>
<dbReference type="InterPro" id="IPR012902">
    <property type="entry name" value="N_methyl_site"/>
</dbReference>
<comment type="caution">
    <text evidence="13">The sequence shown here is derived from an EMBL/GenBank/DDBJ whole genome shotgun (WGS) entry which is preliminary data.</text>
</comment>
<feature type="domain" description="General secretion pathway GspH" evidence="12">
    <location>
        <begin position="47"/>
        <end position="165"/>
    </location>
</feature>
<evidence type="ECO:0000256" key="4">
    <source>
        <dbReference type="ARBA" id="ARBA00022481"/>
    </source>
</evidence>
<evidence type="ECO:0000256" key="6">
    <source>
        <dbReference type="ARBA" id="ARBA00022692"/>
    </source>
</evidence>
<comment type="subcellular location">
    <subcellularLocation>
        <location evidence="1">Cell inner membrane</location>
        <topology evidence="1">Single-pass membrane protein</topology>
    </subcellularLocation>
</comment>
<dbReference type="RefSeq" id="WP_081555252.1">
    <property type="nucleotide sequence ID" value="NZ_LXRL01000035.1"/>
</dbReference>
<dbReference type="InterPro" id="IPR045584">
    <property type="entry name" value="Pilin-like"/>
</dbReference>
<dbReference type="NCBIfam" id="TIGR02532">
    <property type="entry name" value="IV_pilin_GFxxxE"/>
    <property type="match status" value="1"/>
</dbReference>
<evidence type="ECO:0000256" key="1">
    <source>
        <dbReference type="ARBA" id="ARBA00004377"/>
    </source>
</evidence>
<dbReference type="SUPFAM" id="SSF54523">
    <property type="entry name" value="Pili subunits"/>
    <property type="match status" value="1"/>
</dbReference>
<accession>A0A1W0D317</accession>
<sequence>MGRQATLGGFTMVELLVAIAVVGIGLALAVPAFNQFIDTNRYQALSRALVADMTNARAEAIRRGVPVGVCASTDGSSCSNSASNWSVGWLVFADLDGSGAPSSSEILSVHNPGGAAIASSTVAGFRFAPSGEARGATASGTRLSSTLQIQFRSQTTTASSTVQVAPYGLISGN</sequence>
<evidence type="ECO:0000256" key="11">
    <source>
        <dbReference type="SAM" id="Phobius"/>
    </source>
</evidence>
<dbReference type="Proteomes" id="UP000192721">
    <property type="component" value="Unassembled WGS sequence"/>
</dbReference>
<evidence type="ECO:0000256" key="10">
    <source>
        <dbReference type="ARBA" id="ARBA00030775"/>
    </source>
</evidence>
<comment type="similarity">
    <text evidence="9">Belongs to the GSP H family.</text>
</comment>
<keyword evidence="7 11" id="KW-1133">Transmembrane helix</keyword>
<gene>
    <name evidence="13" type="ORF">B0T45_09050</name>
</gene>
<feature type="transmembrane region" description="Helical" evidence="11">
    <location>
        <begin position="12"/>
        <end position="33"/>
    </location>
</feature>
<reference evidence="13 14" key="1">
    <citation type="submission" date="2017-02" db="EMBL/GenBank/DDBJ databases">
        <title>Chromobacterium haemolyticum H5244.</title>
        <authorList>
            <person name="Gulvik C.A."/>
        </authorList>
    </citation>
    <scope>NUCLEOTIDE SEQUENCE [LARGE SCALE GENOMIC DNA]</scope>
    <source>
        <strain evidence="13 14">H5244</strain>
    </source>
</reference>
<dbReference type="InterPro" id="IPR022346">
    <property type="entry name" value="T2SS_GspH"/>
</dbReference>
<evidence type="ECO:0000259" key="12">
    <source>
        <dbReference type="Pfam" id="PF12019"/>
    </source>
</evidence>
<evidence type="ECO:0000313" key="14">
    <source>
        <dbReference type="Proteomes" id="UP000192721"/>
    </source>
</evidence>
<dbReference type="Pfam" id="PF12019">
    <property type="entry name" value="GspH"/>
    <property type="match status" value="1"/>
</dbReference>
<keyword evidence="3" id="KW-1003">Cell membrane</keyword>
<evidence type="ECO:0000256" key="5">
    <source>
        <dbReference type="ARBA" id="ARBA00022519"/>
    </source>
</evidence>
<evidence type="ECO:0000256" key="2">
    <source>
        <dbReference type="ARBA" id="ARBA00021549"/>
    </source>
</evidence>
<dbReference type="GO" id="GO:0005886">
    <property type="term" value="C:plasma membrane"/>
    <property type="evidence" value="ECO:0007669"/>
    <property type="project" value="UniProtKB-SubCell"/>
</dbReference>
<keyword evidence="6 11" id="KW-0812">Transmembrane</keyword>
<evidence type="ECO:0000256" key="7">
    <source>
        <dbReference type="ARBA" id="ARBA00022989"/>
    </source>
</evidence>
<evidence type="ECO:0000256" key="3">
    <source>
        <dbReference type="ARBA" id="ARBA00022475"/>
    </source>
</evidence>
<evidence type="ECO:0000313" key="13">
    <source>
        <dbReference type="EMBL" id="OQS41417.1"/>
    </source>
</evidence>
<protein>
    <recommendedName>
        <fullName evidence="2">Type II secretion system protein H</fullName>
    </recommendedName>
    <alternativeName>
        <fullName evidence="10">General secretion pathway protein H</fullName>
    </alternativeName>
</protein>
<keyword evidence="5" id="KW-0997">Cell inner membrane</keyword>